<evidence type="ECO:0000256" key="3">
    <source>
        <dbReference type="ARBA" id="ARBA00022827"/>
    </source>
</evidence>
<feature type="domain" description="Pyridine nucleotide-disulphide oxidoreductase dimerisation" evidence="11">
    <location>
        <begin position="340"/>
        <end position="446"/>
    </location>
</feature>
<accession>A0A4Z0H4L4</accession>
<keyword evidence="8" id="KW-0520">NAD</keyword>
<dbReference type="InterPro" id="IPR001100">
    <property type="entry name" value="Pyr_nuc-diS_OxRdtase"/>
</dbReference>
<keyword evidence="2 10" id="KW-0285">Flavoprotein</keyword>
<evidence type="ECO:0000256" key="7">
    <source>
        <dbReference type="ARBA" id="ARBA00023284"/>
    </source>
</evidence>
<evidence type="ECO:0000256" key="9">
    <source>
        <dbReference type="PIRSR" id="PIRSR000350-4"/>
    </source>
</evidence>
<keyword evidence="8" id="KW-0547">Nucleotide-binding</keyword>
<evidence type="ECO:0000256" key="1">
    <source>
        <dbReference type="ARBA" id="ARBA00007532"/>
    </source>
</evidence>
<dbReference type="RefSeq" id="WP_135327496.1">
    <property type="nucleotide sequence ID" value="NZ_SRJC01000001.1"/>
</dbReference>
<keyword evidence="6" id="KW-1015">Disulfide bond</keyword>
<feature type="domain" description="FAD/NAD(P)-binding" evidence="12">
    <location>
        <begin position="5"/>
        <end position="320"/>
    </location>
</feature>
<dbReference type="GO" id="GO:0003955">
    <property type="term" value="F:NAD(P)H dehydrogenase (quinone) activity"/>
    <property type="evidence" value="ECO:0007669"/>
    <property type="project" value="TreeGrafter"/>
</dbReference>
<dbReference type="InterPro" id="IPR036188">
    <property type="entry name" value="FAD/NAD-bd_sf"/>
</dbReference>
<dbReference type="PANTHER" id="PTHR43014:SF4">
    <property type="entry name" value="PYRIDINE NUCLEOTIDE-DISULFIDE OXIDOREDUCTASE RCLA-RELATED"/>
    <property type="match status" value="1"/>
</dbReference>
<feature type="binding site" evidence="8">
    <location>
        <position position="264"/>
    </location>
    <ligand>
        <name>NAD(+)</name>
        <dbReference type="ChEBI" id="CHEBI:57540"/>
    </ligand>
</feature>
<dbReference type="Pfam" id="PF07992">
    <property type="entry name" value="Pyr_redox_2"/>
    <property type="match status" value="1"/>
</dbReference>
<keyword evidence="14" id="KW-1185">Reference proteome</keyword>
<keyword evidence="5 10" id="KW-0560">Oxidoreductase</keyword>
<dbReference type="InterPro" id="IPR023753">
    <property type="entry name" value="FAD/NAD-binding_dom"/>
</dbReference>
<dbReference type="PIRSF" id="PIRSF000350">
    <property type="entry name" value="Mercury_reductase_MerA"/>
    <property type="match status" value="1"/>
</dbReference>
<name>A0A4Z0H4L4_9BACI</name>
<comment type="caution">
    <text evidence="13">The sequence shown here is derived from an EMBL/GenBank/DDBJ whole genome shotgun (WGS) entry which is preliminary data.</text>
</comment>
<keyword evidence="7 10" id="KW-0676">Redox-active center</keyword>
<dbReference type="GO" id="GO:0050660">
    <property type="term" value="F:flavin adenine dinucleotide binding"/>
    <property type="evidence" value="ECO:0007669"/>
    <property type="project" value="TreeGrafter"/>
</dbReference>
<feature type="binding site" evidence="8">
    <location>
        <position position="52"/>
    </location>
    <ligand>
        <name>FAD</name>
        <dbReference type="ChEBI" id="CHEBI:57692"/>
    </ligand>
</feature>
<dbReference type="Gene3D" id="3.50.50.60">
    <property type="entry name" value="FAD/NAD(P)-binding domain"/>
    <property type="match status" value="2"/>
</dbReference>
<feature type="binding site" evidence="8">
    <location>
        <position position="305"/>
    </location>
    <ligand>
        <name>NAD(+)</name>
        <dbReference type="ChEBI" id="CHEBI:57540"/>
    </ligand>
</feature>
<dbReference type="InterPro" id="IPR016156">
    <property type="entry name" value="FAD/NAD-linked_Rdtase_dimer_sf"/>
</dbReference>
<comment type="similarity">
    <text evidence="1 10">Belongs to the class-I pyridine nucleotide-disulfide oxidoreductase family.</text>
</comment>
<keyword evidence="4" id="KW-0521">NADP</keyword>
<organism evidence="13 14">
    <name type="scientific">Halobacillus salinus</name>
    <dbReference type="NCBI Taxonomy" id="192814"/>
    <lineage>
        <taxon>Bacteria</taxon>
        <taxon>Bacillati</taxon>
        <taxon>Bacillota</taxon>
        <taxon>Bacilli</taxon>
        <taxon>Bacillales</taxon>
        <taxon>Bacillaceae</taxon>
        <taxon>Halobacillus</taxon>
    </lineage>
</organism>
<evidence type="ECO:0000259" key="11">
    <source>
        <dbReference type="Pfam" id="PF02852"/>
    </source>
</evidence>
<dbReference type="PANTHER" id="PTHR43014">
    <property type="entry name" value="MERCURIC REDUCTASE"/>
    <property type="match status" value="1"/>
</dbReference>
<dbReference type="Proteomes" id="UP000297982">
    <property type="component" value="Unassembled WGS sequence"/>
</dbReference>
<dbReference type="PRINTS" id="PR00411">
    <property type="entry name" value="PNDRDTASEI"/>
</dbReference>
<sequence>MSFDYQIAVIGGGSGGLTVAAGAASFGAKVALIERKSQLGGDCLHYGCMPSKALIQGAKEVYQANEISTLNDQEYDQLFESTMKRVQTAVQDVQNHDSKERFINLGIDIYEAEAAFEDEHTLKVGDQTITAKRIIISTGSSPLVPPIEGMDSIDYITNESIFSLKKRPQSLAVIGGGIIGLELSQAMARLGVEVTVLEGAERILSKEDEEIASTASHLISSSVHLMTNAVVDKVERGENGATIHYTKDGQSSQIAAEQVLVATGRTPNTGGLNLEAAGIDTDKKGFIAVDKSLRTNKRQVYAVGDCNGSMPFTHVAGMEGKIAVSNAVFGLSRKVSYTKVPWVVYTDPEIYHLGMTEQDARSVYGDSLMTFKTKLEHNDRFMAEQHKEGLVKVLTTSSGKIVGAHAIGDGAGEWMQEVGTVQALNKKFQSISNIVHPYPAKNNVVTQTADLYWREKLFNSPINKALSWYVQNLR</sequence>
<dbReference type="EMBL" id="SRJC01000001">
    <property type="protein sequence ID" value="TGB05362.1"/>
    <property type="molecule type" value="Genomic_DNA"/>
</dbReference>
<feature type="disulfide bond" description="Redox-active" evidence="9">
    <location>
        <begin position="43"/>
        <end position="48"/>
    </location>
</feature>
<evidence type="ECO:0000256" key="6">
    <source>
        <dbReference type="ARBA" id="ARBA00023157"/>
    </source>
</evidence>
<dbReference type="Gene3D" id="3.30.390.30">
    <property type="match status" value="1"/>
</dbReference>
<reference evidence="13 14" key="1">
    <citation type="journal article" date="2003" name="Int. J. Syst. Evol. Microbiol.">
        <title>Halobacillus salinus sp. nov., isolated from a salt lake on the coast of the East Sea in Korea.</title>
        <authorList>
            <person name="Yoon J.H."/>
            <person name="Kang K.H."/>
            <person name="Park Y.H."/>
        </authorList>
    </citation>
    <scope>NUCLEOTIDE SEQUENCE [LARGE SCALE GENOMIC DNA]</scope>
    <source>
        <strain evidence="13 14">HSL-3</strain>
    </source>
</reference>
<comment type="cofactor">
    <cofactor evidence="8">
        <name>FAD</name>
        <dbReference type="ChEBI" id="CHEBI:57692"/>
    </cofactor>
    <text evidence="8">Binds 1 FAD per subunit.</text>
</comment>
<protein>
    <submittedName>
        <fullName evidence="13">NAD(P)/FAD-dependent oxidoreductase</fullName>
    </submittedName>
</protein>
<dbReference type="InterPro" id="IPR012999">
    <property type="entry name" value="Pyr_OxRdtase_I_AS"/>
</dbReference>
<feature type="binding site" evidence="8">
    <location>
        <begin position="138"/>
        <end position="140"/>
    </location>
    <ligand>
        <name>FAD</name>
        <dbReference type="ChEBI" id="CHEBI:57692"/>
    </ligand>
</feature>
<proteinExistence type="inferred from homology"/>
<dbReference type="SUPFAM" id="SSF51905">
    <property type="entry name" value="FAD/NAD(P)-binding domain"/>
    <property type="match status" value="1"/>
</dbReference>
<feature type="binding site" evidence="8">
    <location>
        <begin position="175"/>
        <end position="182"/>
    </location>
    <ligand>
        <name>NAD(+)</name>
        <dbReference type="ChEBI" id="CHEBI:57540"/>
    </ligand>
</feature>
<evidence type="ECO:0000256" key="5">
    <source>
        <dbReference type="ARBA" id="ARBA00023002"/>
    </source>
</evidence>
<evidence type="ECO:0000256" key="8">
    <source>
        <dbReference type="PIRSR" id="PIRSR000350-3"/>
    </source>
</evidence>
<keyword evidence="3 8" id="KW-0274">FAD</keyword>
<evidence type="ECO:0000256" key="10">
    <source>
        <dbReference type="RuleBase" id="RU003691"/>
    </source>
</evidence>
<dbReference type="InterPro" id="IPR004099">
    <property type="entry name" value="Pyr_nucl-diS_OxRdtase_dimer"/>
</dbReference>
<dbReference type="AlphaFoldDB" id="A0A4Z0H4L4"/>
<gene>
    <name evidence="13" type="ORF">E4663_10335</name>
</gene>
<evidence type="ECO:0000259" key="12">
    <source>
        <dbReference type="Pfam" id="PF07992"/>
    </source>
</evidence>
<dbReference type="STRING" id="192814.GCA_900166575_02453"/>
<evidence type="ECO:0000256" key="2">
    <source>
        <dbReference type="ARBA" id="ARBA00022630"/>
    </source>
</evidence>
<evidence type="ECO:0000256" key="4">
    <source>
        <dbReference type="ARBA" id="ARBA00022857"/>
    </source>
</evidence>
<dbReference type="Pfam" id="PF02852">
    <property type="entry name" value="Pyr_redox_dim"/>
    <property type="match status" value="1"/>
</dbReference>
<dbReference type="GO" id="GO:0016668">
    <property type="term" value="F:oxidoreductase activity, acting on a sulfur group of donors, NAD(P) as acceptor"/>
    <property type="evidence" value="ECO:0007669"/>
    <property type="project" value="InterPro"/>
</dbReference>
<evidence type="ECO:0000313" key="13">
    <source>
        <dbReference type="EMBL" id="TGB05362.1"/>
    </source>
</evidence>
<dbReference type="PROSITE" id="PS00076">
    <property type="entry name" value="PYRIDINE_REDOX_1"/>
    <property type="match status" value="1"/>
</dbReference>
<feature type="binding site" evidence="8">
    <location>
        <position position="198"/>
    </location>
    <ligand>
        <name>NAD(+)</name>
        <dbReference type="ChEBI" id="CHEBI:57540"/>
    </ligand>
</feature>
<dbReference type="SUPFAM" id="SSF55424">
    <property type="entry name" value="FAD/NAD-linked reductases, dimerisation (C-terminal) domain"/>
    <property type="match status" value="1"/>
</dbReference>
<dbReference type="PRINTS" id="PR00368">
    <property type="entry name" value="FADPNR"/>
</dbReference>
<evidence type="ECO:0000313" key="14">
    <source>
        <dbReference type="Proteomes" id="UP000297982"/>
    </source>
</evidence>